<organism evidence="1 2">
    <name type="scientific">Operophtera brumata nucleopolyhedrovirus</name>
    <dbReference type="NCBI Taxonomy" id="1046267"/>
    <lineage>
        <taxon>Viruses</taxon>
        <taxon>Viruses incertae sedis</taxon>
        <taxon>Naldaviricetes</taxon>
        <taxon>Lefavirales</taxon>
        <taxon>Baculoviridae</taxon>
        <taxon>Alphabaculovirus</taxon>
        <taxon>Alphabaculovirus opbrumatae</taxon>
    </lineage>
</organism>
<dbReference type="RefSeq" id="YP_009552592.1">
    <property type="nucleotide sequence ID" value="NC_040621.1"/>
</dbReference>
<proteinExistence type="predicted"/>
<dbReference type="EMBL" id="MF614691">
    <property type="protein sequence ID" value="AUA60263.1"/>
    <property type="molecule type" value="Genomic_DNA"/>
</dbReference>
<dbReference type="Proteomes" id="UP000290445">
    <property type="component" value="Segment"/>
</dbReference>
<sequence length="192" mass="22228">MAASTQNLHFTYFGNNPEYLKRARLVEPEVFKQIDMLSNIGVTGVITGGFAAYITGYTKEYRDVDLFSADHHLRHLLSDDYEILTDKHSYVEKTYVVYNHKLTKLQVIFIENKDVLKPVDAFLFECVKNFDMTISKKAFFTNKDVYFCIDTSYEEDKKPVTDERVDKYAIRILHHGTADSLKSVALRANFKS</sequence>
<reference evidence="1 2" key="1">
    <citation type="journal article" date="2017" name="Viruses">
        <title>The Operophtera brumata Nucleopolyhedrovirus (OpbuNPV) Represents an Early, Divergent Lineage within Genus Alphabaculovirus.</title>
        <authorList>
            <person name="Harrison R.L."/>
            <person name="Rowley D.L."/>
            <person name="Mowery J.D."/>
            <person name="Bauchan G.R."/>
            <person name="Burand J.P."/>
        </authorList>
    </citation>
    <scope>NUCLEOTIDE SEQUENCE [LARGE SCALE GENOMIC DNA]</scope>
    <source>
        <strain evidence="1">OpbuNPV-MA</strain>
    </source>
</reference>
<dbReference type="OrthoDB" id="25688at10239"/>
<keyword evidence="2" id="KW-1185">Reference proteome</keyword>
<evidence type="ECO:0000313" key="1">
    <source>
        <dbReference type="EMBL" id="AUA60263.1"/>
    </source>
</evidence>
<accession>A0A2H4UZN4</accession>
<dbReference type="GeneID" id="41699907"/>
<name>A0A2H4UZN4_9ABAC</name>
<evidence type="ECO:0000313" key="2">
    <source>
        <dbReference type="Proteomes" id="UP000290445"/>
    </source>
</evidence>
<dbReference type="KEGG" id="vg:41699907"/>
<protein>
    <submittedName>
        <fullName evidence="1">ORF32 protein</fullName>
    </submittedName>
</protein>